<dbReference type="OMA" id="WKYEHEG"/>
<dbReference type="EMBL" id="KB467942">
    <property type="protein sequence ID" value="PCH38353.1"/>
    <property type="molecule type" value="Genomic_DNA"/>
</dbReference>
<name>A0A2H3JEX0_WOLCO</name>
<organism evidence="1 2">
    <name type="scientific">Wolfiporia cocos (strain MD-104)</name>
    <name type="common">Brown rot fungus</name>
    <dbReference type="NCBI Taxonomy" id="742152"/>
    <lineage>
        <taxon>Eukaryota</taxon>
        <taxon>Fungi</taxon>
        <taxon>Dikarya</taxon>
        <taxon>Basidiomycota</taxon>
        <taxon>Agaricomycotina</taxon>
        <taxon>Agaricomycetes</taxon>
        <taxon>Polyporales</taxon>
        <taxon>Phaeolaceae</taxon>
        <taxon>Wolfiporia</taxon>
    </lineage>
</organism>
<dbReference type="AlphaFoldDB" id="A0A2H3JEX0"/>
<protein>
    <submittedName>
        <fullName evidence="1">Uncharacterized protein</fullName>
    </submittedName>
</protein>
<evidence type="ECO:0000313" key="1">
    <source>
        <dbReference type="EMBL" id="PCH38353.1"/>
    </source>
</evidence>
<proteinExistence type="predicted"/>
<sequence>MCVGENCAPQAVHYMNAQLAALHDNAVACLKDHDPAHKPQDQTRYSHALAEYAYIDPHSKGHHKMFQASFDKPQLEFICNHDAILRLRIKKGYYRLDYTKASSVTYSDKDRLQMFSDAELAYRIPFDQRSIAGKDSKIGNHANLIQLIVLNLTKAQLISAEPAVVIGREALTFYLSQYLSFLQQAGNHVLFSLPDFDDDRYRLTTDYSLMGAHVLAIDEVYGIAVDKINAYLSSVWLKASMLAGGLTGQASDWKTTCIAEFRSTWTLDASAETHFHLKLGAPRIKPICSREAVLYFTVDEVTFYDSADFEAAPSQRYTGWEIALLVDLIHEVEADGQITRCKIDMTTARLYHQFCAFTGLDEHDEIALTFCSRLVEFFSGEYLDILETVDFHVVYFYDTRWPVVTTIGSESEIEIDSVIDVETFDEKESWSLTTPETRSTHIAEWKETITRCDMLGFDQITAVSQSTINVHYKTLRNLALESNGAEYFSALSSWTYDQYFHSTFRSLAVRLLSNGRAIVWVRMKHGWLKTLRNWLPWSESEKYHFEGWHLAFEVEIKKCTHSSLDVSETFLNKYKDSLIWKEHGDRSDRILEHIYLDLRNAEFLHEFSGFDGLFHAHDVRPIDKVQAVVHYLKNHYFPHLASQGVNILHTVPVYKAGLALPSYALTSIAWHVYSKAEITRHTWSQVSAVAEPAIVIVGVTGSRTLPATRLEYSANWVVRVSKTISYGTVSIARSVFMEERLLKLLSRVNSLTTIIPLFSGIDNGVWKLELTTWAEHDWRKGSACNWKPLAEANGVKKYIWQHRDGWSYEHEGTGDVANGTYSVSCLTRNFIELPNASRQRSLDIKIWGEVELEMSFSSGNQRGSAKSTARWNALVSLRSDIGGLKVNVSGSLVPTIDRTAIVGESPAAKFTDPYTHLKAHLPGTVDLEAVVQELRTFEGVWHYGYIGLQAYCLANPVFDLKGDVMFELRPQALQVAQSAAAARRQVSTSSSRVRPARTNISRGSSFFAKAKEIVQTALHSQTESHSVAANGHNGYANGHGNGYTNGHTANGGVYSSTTMTYGAKTEETEIEEEEDQLSFLVPEVTMA</sequence>
<dbReference type="OrthoDB" id="5429442at2759"/>
<keyword evidence="2" id="KW-1185">Reference proteome</keyword>
<accession>A0A2H3JEX0</accession>
<gene>
    <name evidence="1" type="ORF">WOLCODRAFT_115316</name>
</gene>
<dbReference type="STRING" id="742152.A0A2H3JEX0"/>
<reference evidence="1 2" key="1">
    <citation type="journal article" date="2012" name="Science">
        <title>The Paleozoic origin of enzymatic lignin decomposition reconstructed from 31 fungal genomes.</title>
        <authorList>
            <person name="Floudas D."/>
            <person name="Binder M."/>
            <person name="Riley R."/>
            <person name="Barry K."/>
            <person name="Blanchette R.A."/>
            <person name="Henrissat B."/>
            <person name="Martinez A.T."/>
            <person name="Otillar R."/>
            <person name="Spatafora J.W."/>
            <person name="Yadav J.S."/>
            <person name="Aerts A."/>
            <person name="Benoit I."/>
            <person name="Boyd A."/>
            <person name="Carlson A."/>
            <person name="Copeland A."/>
            <person name="Coutinho P.M."/>
            <person name="de Vries R.P."/>
            <person name="Ferreira P."/>
            <person name="Findley K."/>
            <person name="Foster B."/>
            <person name="Gaskell J."/>
            <person name="Glotzer D."/>
            <person name="Gorecki P."/>
            <person name="Heitman J."/>
            <person name="Hesse C."/>
            <person name="Hori C."/>
            <person name="Igarashi K."/>
            <person name="Jurgens J.A."/>
            <person name="Kallen N."/>
            <person name="Kersten P."/>
            <person name="Kohler A."/>
            <person name="Kuees U."/>
            <person name="Kumar T.K.A."/>
            <person name="Kuo A."/>
            <person name="LaButti K."/>
            <person name="Larrondo L.F."/>
            <person name="Lindquist E."/>
            <person name="Ling A."/>
            <person name="Lombard V."/>
            <person name="Lucas S."/>
            <person name="Lundell T."/>
            <person name="Martin R."/>
            <person name="McLaughlin D.J."/>
            <person name="Morgenstern I."/>
            <person name="Morin E."/>
            <person name="Murat C."/>
            <person name="Nagy L.G."/>
            <person name="Nolan M."/>
            <person name="Ohm R.A."/>
            <person name="Patyshakuliyeva A."/>
            <person name="Rokas A."/>
            <person name="Ruiz-Duenas F.J."/>
            <person name="Sabat G."/>
            <person name="Salamov A."/>
            <person name="Samejima M."/>
            <person name="Schmutz J."/>
            <person name="Slot J.C."/>
            <person name="St John F."/>
            <person name="Stenlid J."/>
            <person name="Sun H."/>
            <person name="Sun S."/>
            <person name="Syed K."/>
            <person name="Tsang A."/>
            <person name="Wiebenga A."/>
            <person name="Young D."/>
            <person name="Pisabarro A."/>
            <person name="Eastwood D.C."/>
            <person name="Martin F."/>
            <person name="Cullen D."/>
            <person name="Grigoriev I.V."/>
            <person name="Hibbett D.S."/>
        </authorList>
    </citation>
    <scope>NUCLEOTIDE SEQUENCE [LARGE SCALE GENOMIC DNA]</scope>
    <source>
        <strain evidence="1 2">MD-104</strain>
    </source>
</reference>
<evidence type="ECO:0000313" key="2">
    <source>
        <dbReference type="Proteomes" id="UP000218811"/>
    </source>
</evidence>
<dbReference type="Proteomes" id="UP000218811">
    <property type="component" value="Unassembled WGS sequence"/>
</dbReference>